<dbReference type="GO" id="GO:0015914">
    <property type="term" value="P:phospholipid transport"/>
    <property type="evidence" value="ECO:0007669"/>
    <property type="project" value="TreeGrafter"/>
</dbReference>
<feature type="non-terminal residue" evidence="8">
    <location>
        <position position="71"/>
    </location>
</feature>
<evidence type="ECO:0000256" key="6">
    <source>
        <dbReference type="ARBA" id="ARBA00023136"/>
    </source>
</evidence>
<keyword evidence="6" id="KW-0472">Membrane</keyword>
<keyword evidence="2" id="KW-0813">Transport</keyword>
<feature type="domain" description="SMP-LTD" evidence="7">
    <location>
        <begin position="1"/>
        <end position="71"/>
    </location>
</feature>
<dbReference type="PANTHER" id="PTHR28204:SF1">
    <property type="entry name" value="MITOCHONDRIAL DISTRIBUTION AND MORPHOLOGY PROTEIN 12"/>
    <property type="match status" value="1"/>
</dbReference>
<accession>X1VYM4</accession>
<sequence>MSLDLDWSLLDEQLADGLTATFSKALDTAKRPDFLGPISVSSFDFGIDPPSCEISHIGDIWTDFLNASGDE</sequence>
<gene>
    <name evidence="8" type="ORF">S12H4_59626</name>
</gene>
<dbReference type="PANTHER" id="PTHR28204">
    <property type="entry name" value="MITOCHONDRIAL DISTRIBUTION AND MORPHOLOGY PROTEIN 12"/>
    <property type="match status" value="1"/>
</dbReference>
<keyword evidence="5" id="KW-0496">Mitochondrion</keyword>
<evidence type="ECO:0000256" key="1">
    <source>
        <dbReference type="ARBA" id="ARBA00004370"/>
    </source>
</evidence>
<reference evidence="8" key="1">
    <citation type="journal article" date="2014" name="Front. Microbiol.">
        <title>High frequency of phylogenetically diverse reductive dehalogenase-homologous genes in deep subseafloor sedimentary metagenomes.</title>
        <authorList>
            <person name="Kawai M."/>
            <person name="Futagami T."/>
            <person name="Toyoda A."/>
            <person name="Takaki Y."/>
            <person name="Nishi S."/>
            <person name="Hori S."/>
            <person name="Arai W."/>
            <person name="Tsubouchi T."/>
            <person name="Morono Y."/>
            <person name="Uchiyama I."/>
            <person name="Ito T."/>
            <person name="Fujiyama A."/>
            <person name="Inagaki F."/>
            <person name="Takami H."/>
        </authorList>
    </citation>
    <scope>NUCLEOTIDE SEQUENCE</scope>
    <source>
        <strain evidence="8">Expedition CK06-06</strain>
    </source>
</reference>
<comment type="caution">
    <text evidence="8">The sequence shown here is derived from an EMBL/GenBank/DDBJ whole genome shotgun (WGS) entry which is preliminary data.</text>
</comment>
<keyword evidence="4" id="KW-0256">Endoplasmic reticulum</keyword>
<dbReference type="EMBL" id="BARW01039015">
    <property type="protein sequence ID" value="GAJ17405.1"/>
    <property type="molecule type" value="Genomic_DNA"/>
</dbReference>
<dbReference type="AlphaFoldDB" id="X1VYM4"/>
<proteinExistence type="predicted"/>
<dbReference type="InterPro" id="IPR031468">
    <property type="entry name" value="SMP_LBD"/>
</dbReference>
<evidence type="ECO:0000256" key="2">
    <source>
        <dbReference type="ARBA" id="ARBA00022448"/>
    </source>
</evidence>
<evidence type="ECO:0000313" key="8">
    <source>
        <dbReference type="EMBL" id="GAJ17405.1"/>
    </source>
</evidence>
<evidence type="ECO:0000256" key="4">
    <source>
        <dbReference type="ARBA" id="ARBA00022824"/>
    </source>
</evidence>
<organism evidence="8">
    <name type="scientific">marine sediment metagenome</name>
    <dbReference type="NCBI Taxonomy" id="412755"/>
    <lineage>
        <taxon>unclassified sequences</taxon>
        <taxon>metagenomes</taxon>
        <taxon>ecological metagenomes</taxon>
    </lineage>
</organism>
<comment type="subcellular location">
    <subcellularLocation>
        <location evidence="1">Membrane</location>
    </subcellularLocation>
</comment>
<dbReference type="PROSITE" id="PS51847">
    <property type="entry name" value="SMP"/>
    <property type="match status" value="1"/>
</dbReference>
<dbReference type="GO" id="GO:0032865">
    <property type="term" value="C:ERMES complex"/>
    <property type="evidence" value="ECO:0007669"/>
    <property type="project" value="InterPro"/>
</dbReference>
<evidence type="ECO:0000256" key="5">
    <source>
        <dbReference type="ARBA" id="ARBA00023128"/>
    </source>
</evidence>
<dbReference type="GO" id="GO:1990456">
    <property type="term" value="P:mitochondrion-endoplasmic reticulum membrane tethering"/>
    <property type="evidence" value="ECO:0007669"/>
    <property type="project" value="TreeGrafter"/>
</dbReference>
<name>X1VYM4_9ZZZZ</name>
<keyword evidence="3" id="KW-1000">Mitochondrion outer membrane</keyword>
<evidence type="ECO:0000256" key="3">
    <source>
        <dbReference type="ARBA" id="ARBA00022787"/>
    </source>
</evidence>
<dbReference type="InterPro" id="IPR027532">
    <property type="entry name" value="Mdm12"/>
</dbReference>
<protein>
    <recommendedName>
        <fullName evidence="7">SMP-LTD domain-containing protein</fullName>
    </recommendedName>
</protein>
<dbReference type="GO" id="GO:0007005">
    <property type="term" value="P:mitochondrion organization"/>
    <property type="evidence" value="ECO:0007669"/>
    <property type="project" value="InterPro"/>
</dbReference>
<evidence type="ECO:0000259" key="7">
    <source>
        <dbReference type="PROSITE" id="PS51847"/>
    </source>
</evidence>
<dbReference type="GO" id="GO:0008289">
    <property type="term" value="F:lipid binding"/>
    <property type="evidence" value="ECO:0007669"/>
    <property type="project" value="InterPro"/>
</dbReference>